<dbReference type="STRING" id="927665.HMPREF1535_01760"/>
<dbReference type="HOGENOM" id="CLU_014008_0_0_10"/>
<evidence type="ECO:0000313" key="2">
    <source>
        <dbReference type="Proteomes" id="UP000033047"/>
    </source>
</evidence>
<organism evidence="1 2">
    <name type="scientific">Parabacteroides goldsteinii DSM 19448 = WAL 12034</name>
    <dbReference type="NCBI Taxonomy" id="927665"/>
    <lineage>
        <taxon>Bacteria</taxon>
        <taxon>Pseudomonadati</taxon>
        <taxon>Bacteroidota</taxon>
        <taxon>Bacteroidia</taxon>
        <taxon>Bacteroidales</taxon>
        <taxon>Tannerellaceae</taxon>
        <taxon>Parabacteroides</taxon>
    </lineage>
</organism>
<dbReference type="InterPro" id="IPR026444">
    <property type="entry name" value="Secre_tail"/>
</dbReference>
<reference evidence="1 2" key="1">
    <citation type="submission" date="2013-04" db="EMBL/GenBank/DDBJ databases">
        <title>The Genome Sequence of Parabacteroides goldsteinii DSM 19448.</title>
        <authorList>
            <consortium name="The Broad Institute Genomics Platform"/>
            <person name="Earl A."/>
            <person name="Ward D."/>
            <person name="Feldgarden M."/>
            <person name="Gevers D."/>
            <person name="Martens E."/>
            <person name="Sakamoto M."/>
            <person name="Benno Y."/>
            <person name="Song Y."/>
            <person name="Liu C."/>
            <person name="Lee J."/>
            <person name="Bolanos M."/>
            <person name="Vaisanen M.L."/>
            <person name="Finegold S.M."/>
            <person name="Walker B."/>
            <person name="Young S."/>
            <person name="Zeng Q."/>
            <person name="Gargeya S."/>
            <person name="Fitzgerald M."/>
            <person name="Haas B."/>
            <person name="Abouelleil A."/>
            <person name="Allen A.W."/>
            <person name="Alvarado L."/>
            <person name="Arachchi H.M."/>
            <person name="Berlin A.M."/>
            <person name="Chapman S.B."/>
            <person name="Gainer-Dewar J."/>
            <person name="Goldberg J."/>
            <person name="Griggs A."/>
            <person name="Gujja S."/>
            <person name="Hansen M."/>
            <person name="Howarth C."/>
            <person name="Imamovic A."/>
            <person name="Ireland A."/>
            <person name="Larimer J."/>
            <person name="McCowan C."/>
            <person name="Murphy C."/>
            <person name="Pearson M."/>
            <person name="Poon T.W."/>
            <person name="Priest M."/>
            <person name="Roberts A."/>
            <person name="Saif S."/>
            <person name="Shea T."/>
            <person name="Sisk P."/>
            <person name="Sykes S."/>
            <person name="Wortman J."/>
            <person name="Nusbaum C."/>
            <person name="Birren B."/>
        </authorList>
    </citation>
    <scope>NUCLEOTIDE SEQUENCE [LARGE SCALE GENOMIC DNA]</scope>
    <source>
        <strain evidence="1 2">DSM 19448</strain>
    </source>
</reference>
<dbReference type="InterPro" id="IPR043504">
    <property type="entry name" value="Peptidase_S1_PA_chymotrypsin"/>
</dbReference>
<dbReference type="MEROPS" id="S01.527"/>
<sequence length="829" mass="92187">MNRYKLFYHCIYISIICLFLFCPGKAKSQISEGGKPVSFNYQNPLKSWQPAVQIPVNFSVEDRIAVDEWRVSQGAPLAVSALIDTDLNMENAGEWRVLPGGEKIWQLRLQAKGAIALMLYYETFYLPEGGKLFIYNAEKTHLLGAYTSQTNPDGKSFATEFVAGDDIILEYEPPVSDEKARIAINQIGYGYNHLHVTTDLRNTGPGTSGSCMVNINCEEGEEWQHEKNGVCMMVEKIGKAGYLCSGSLVNNTAKDMKPYILSAFHCTQDYDNGTTASETDLNQWVFYFHFEHTGCENASPIAGHKTMTGCRRIVSIPIEGGSDGLLLLLNDKIPAEYNVYFNGWDRSETATSSGVNIHHPSGDYMKISTFGNHPVKTTTWIDNLSKAGALNAHWNVIFDKTTNGHSITEGGSSGSPLFNENKQIVGTLTGGNSTCRLTSGNNLYGKFSYHWDKYSQADTGRMDIWLDPLNTGATTIPGLSQTGEEGSLINYKSPTNVTAQSISSNNVLIQWNAPVYTQLIGWGTQNSDAQIGYHGTPFYFGQRWESKELINIHKKKLVNVKFIPVYSVNYAIFIKQGERTYQQEITNLTANRSNTIELKTPYTIDANQDLIVSIYARKYGRSVYPAFVDNGPAINGKGNLVSFDGNEWEYLLDEEFNINFILSATVTSEEGEPTLPLPAANSNIQIPAFPAITGYNIYKDQMLLASVPASTLQHTDKNVTGGKHDYSVSALYDSKESRAATATAETNVNTESIQETTDFHITPAIFKDRIQINNYQQVKSLEIYSSDGKLIRKLTDPAEWIETGNLPQGVYFFKLSNDKTFKTIRGIKQ</sequence>
<dbReference type="RefSeq" id="WP_046145870.1">
    <property type="nucleotide sequence ID" value="NZ_KQ033912.1"/>
</dbReference>
<dbReference type="Gene3D" id="2.40.10.10">
    <property type="entry name" value="Trypsin-like serine proteases"/>
    <property type="match status" value="2"/>
</dbReference>
<protein>
    <submittedName>
        <fullName evidence="1">Por secretion system C-terminal sorting domain-containing protein</fullName>
    </submittedName>
</protein>
<dbReference type="SUPFAM" id="SSF50494">
    <property type="entry name" value="Trypsin-like serine proteases"/>
    <property type="match status" value="1"/>
</dbReference>
<dbReference type="InterPro" id="IPR009003">
    <property type="entry name" value="Peptidase_S1_PA"/>
</dbReference>
<dbReference type="PANTHER" id="PTHR36234">
    <property type="entry name" value="LYSYL ENDOPEPTIDASE"/>
    <property type="match status" value="1"/>
</dbReference>
<proteinExistence type="predicted"/>
<accession>A0A0F5JHB1</accession>
<dbReference type="EMBL" id="AQHV01000010">
    <property type="protein sequence ID" value="KKB57108.1"/>
    <property type="molecule type" value="Genomic_DNA"/>
</dbReference>
<dbReference type="InterPro" id="IPR013783">
    <property type="entry name" value="Ig-like_fold"/>
</dbReference>
<dbReference type="Gene3D" id="2.60.40.10">
    <property type="entry name" value="Immunoglobulins"/>
    <property type="match status" value="1"/>
</dbReference>
<dbReference type="PANTHER" id="PTHR36234:SF5">
    <property type="entry name" value="LYSYL ENDOPEPTIDASE"/>
    <property type="match status" value="1"/>
</dbReference>
<name>A0A0F5JHB1_9BACT</name>
<evidence type="ECO:0000313" key="1">
    <source>
        <dbReference type="EMBL" id="KKB57108.1"/>
    </source>
</evidence>
<gene>
    <name evidence="1" type="ORF">HMPREF1535_01760</name>
</gene>
<comment type="caution">
    <text evidence="1">The sequence shown here is derived from an EMBL/GenBank/DDBJ whole genome shotgun (WGS) entry which is preliminary data.</text>
</comment>
<dbReference type="NCBIfam" id="TIGR04183">
    <property type="entry name" value="Por_Secre_tail"/>
    <property type="match status" value="1"/>
</dbReference>
<dbReference type="Proteomes" id="UP000033047">
    <property type="component" value="Unassembled WGS sequence"/>
</dbReference>
<dbReference type="AlphaFoldDB" id="A0A0F5JHB1"/>
<dbReference type="PATRIC" id="fig|927665.4.peg.1799"/>